<feature type="domain" description="DUF7869" evidence="2">
    <location>
        <begin position="120"/>
        <end position="195"/>
    </location>
</feature>
<gene>
    <name evidence="3" type="ORF">PR048_031218</name>
</gene>
<dbReference type="Proteomes" id="UP001159363">
    <property type="component" value="Chromosome 14"/>
</dbReference>
<sequence>MEPDNGDVSKQLSKNDDLSELDQNYRPNETQPNDNVGEESNDGSRAPNWTMLNWQKDNDSEEDAPTDDDGLDIENGPYLKNNNFALFQPKKDVCNTYESFKTGNLSNEEYEAHILRKCEARVEKDLDKETIVLYGDGCTYQNQCSNLSNALLHVASTKNARVEQKFLEVGHTHMEADAIHSRIECKLKNKNINVPIDYETISKEAHSTPVPYTVQYVDHKFVKNFDENAFYNSIRPGRGIGSSRVVDVCALKYLPDQTKQFKLNFSDEWVDLP</sequence>
<name>A0ABQ9G7I8_9NEOP</name>
<protein>
    <recommendedName>
        <fullName evidence="2">DUF7869 domain-containing protein</fullName>
    </recommendedName>
</protein>
<evidence type="ECO:0000259" key="2">
    <source>
        <dbReference type="Pfam" id="PF25273"/>
    </source>
</evidence>
<evidence type="ECO:0000256" key="1">
    <source>
        <dbReference type="SAM" id="MobiDB-lite"/>
    </source>
</evidence>
<evidence type="ECO:0000313" key="4">
    <source>
        <dbReference type="Proteomes" id="UP001159363"/>
    </source>
</evidence>
<dbReference type="EMBL" id="JARBHB010000015">
    <property type="protein sequence ID" value="KAJ8867417.1"/>
    <property type="molecule type" value="Genomic_DNA"/>
</dbReference>
<accession>A0ABQ9G7I8</accession>
<dbReference type="InterPro" id="IPR057191">
    <property type="entry name" value="DUF7869"/>
</dbReference>
<feature type="region of interest" description="Disordered" evidence="1">
    <location>
        <begin position="1"/>
        <end position="51"/>
    </location>
</feature>
<evidence type="ECO:0000313" key="3">
    <source>
        <dbReference type="EMBL" id="KAJ8867417.1"/>
    </source>
</evidence>
<dbReference type="Pfam" id="PF25273">
    <property type="entry name" value="DUF7869"/>
    <property type="match status" value="1"/>
</dbReference>
<reference evidence="3 4" key="1">
    <citation type="submission" date="2023-02" db="EMBL/GenBank/DDBJ databases">
        <title>LHISI_Scaffold_Assembly.</title>
        <authorList>
            <person name="Stuart O.P."/>
            <person name="Cleave R."/>
            <person name="Magrath M.J.L."/>
            <person name="Mikheyev A.S."/>
        </authorList>
    </citation>
    <scope>NUCLEOTIDE SEQUENCE [LARGE SCALE GENOMIC DNA]</scope>
    <source>
        <strain evidence="3">Daus_M_001</strain>
        <tissue evidence="3">Leg muscle</tissue>
    </source>
</reference>
<feature type="compositionally biased region" description="Polar residues" evidence="1">
    <location>
        <begin position="21"/>
        <end position="34"/>
    </location>
</feature>
<proteinExistence type="predicted"/>
<comment type="caution">
    <text evidence="3">The sequence shown here is derived from an EMBL/GenBank/DDBJ whole genome shotgun (WGS) entry which is preliminary data.</text>
</comment>
<organism evidence="3 4">
    <name type="scientific">Dryococelus australis</name>
    <dbReference type="NCBI Taxonomy" id="614101"/>
    <lineage>
        <taxon>Eukaryota</taxon>
        <taxon>Metazoa</taxon>
        <taxon>Ecdysozoa</taxon>
        <taxon>Arthropoda</taxon>
        <taxon>Hexapoda</taxon>
        <taxon>Insecta</taxon>
        <taxon>Pterygota</taxon>
        <taxon>Neoptera</taxon>
        <taxon>Polyneoptera</taxon>
        <taxon>Phasmatodea</taxon>
        <taxon>Verophasmatodea</taxon>
        <taxon>Anareolatae</taxon>
        <taxon>Phasmatidae</taxon>
        <taxon>Eurycanthinae</taxon>
        <taxon>Dryococelus</taxon>
    </lineage>
</organism>
<keyword evidence="4" id="KW-1185">Reference proteome</keyword>